<evidence type="ECO:0000313" key="3">
    <source>
        <dbReference type="EMBL" id="WCO69211.1"/>
    </source>
</evidence>
<dbReference type="EMBL" id="CP116942">
    <property type="protein sequence ID" value="WCO69211.1"/>
    <property type="molecule type" value="Genomic_DNA"/>
</dbReference>
<dbReference type="GO" id="GO:0008757">
    <property type="term" value="F:S-adenosylmethionine-dependent methyltransferase activity"/>
    <property type="evidence" value="ECO:0007669"/>
    <property type="project" value="InterPro"/>
</dbReference>
<dbReference type="InterPro" id="IPR013216">
    <property type="entry name" value="Methyltransf_11"/>
</dbReference>
<dbReference type="Gene3D" id="3.40.50.150">
    <property type="entry name" value="Vaccinia Virus protein VP39"/>
    <property type="match status" value="1"/>
</dbReference>
<name>A0AAE9YB64_9ACTN</name>
<dbReference type="InterPro" id="IPR029063">
    <property type="entry name" value="SAM-dependent_MTases_sf"/>
</dbReference>
<reference evidence="3" key="1">
    <citation type="submission" date="2023-01" db="EMBL/GenBank/DDBJ databases">
        <title>The diversity of Class Acidimicrobiia in South China Sea sediment environments and the proposal of Iamia marina sp. nov., a novel species of the genus Iamia.</title>
        <authorList>
            <person name="He Y."/>
            <person name="Tian X."/>
        </authorList>
    </citation>
    <scope>NUCLEOTIDE SEQUENCE</scope>
    <source>
        <strain evidence="3">DSM 19957</strain>
    </source>
</reference>
<dbReference type="GO" id="GO:0032259">
    <property type="term" value="P:methylation"/>
    <property type="evidence" value="ECO:0007669"/>
    <property type="project" value="UniProtKB-KW"/>
</dbReference>
<keyword evidence="4" id="KW-1185">Reference proteome</keyword>
<sequence>MPGVEPPPEARPAAEEPGAGGPDPGLTALEADDDGDPARFASDRVAVARWAEGGDVLGPVAARLAEVGARRVLDLGSGDGELGRALARADPAPWWCGLDRASALLAVGPRPAVRADLSSVPLADASVDAAVALWVLYHLDRPAGALREVRRVLRPGGWCATCTTARDDSPELLEWFAPPPPTPFDAEEAEAVVGAVLDVVDVVRWDGPLVVLPDADAVATYLRARGADPADARAVAATVEVPFAVTRRGVLVWARRPG</sequence>
<dbReference type="Proteomes" id="UP001216390">
    <property type="component" value="Chromosome"/>
</dbReference>
<proteinExistence type="predicted"/>
<feature type="compositionally biased region" description="Pro residues" evidence="1">
    <location>
        <begin position="1"/>
        <end position="10"/>
    </location>
</feature>
<evidence type="ECO:0000259" key="2">
    <source>
        <dbReference type="Pfam" id="PF08241"/>
    </source>
</evidence>
<dbReference type="InterPro" id="IPR050508">
    <property type="entry name" value="Methyltransf_Superfamily"/>
</dbReference>
<dbReference type="SUPFAM" id="SSF53335">
    <property type="entry name" value="S-adenosyl-L-methionine-dependent methyltransferases"/>
    <property type="match status" value="1"/>
</dbReference>
<gene>
    <name evidence="3" type="ORF">PO878_10800</name>
</gene>
<protein>
    <submittedName>
        <fullName evidence="3">Methyltransferase domain-containing protein</fullName>
    </submittedName>
</protein>
<dbReference type="PANTHER" id="PTHR42912">
    <property type="entry name" value="METHYLTRANSFERASE"/>
    <property type="match status" value="1"/>
</dbReference>
<dbReference type="CDD" id="cd02440">
    <property type="entry name" value="AdoMet_MTases"/>
    <property type="match status" value="1"/>
</dbReference>
<dbReference type="KEGG" id="ima:PO878_10800"/>
<dbReference type="AlphaFoldDB" id="A0AAE9YB64"/>
<feature type="domain" description="Methyltransferase type 11" evidence="2">
    <location>
        <begin position="73"/>
        <end position="160"/>
    </location>
</feature>
<evidence type="ECO:0000256" key="1">
    <source>
        <dbReference type="SAM" id="MobiDB-lite"/>
    </source>
</evidence>
<feature type="region of interest" description="Disordered" evidence="1">
    <location>
        <begin position="1"/>
        <end position="38"/>
    </location>
</feature>
<keyword evidence="3" id="KW-0489">Methyltransferase</keyword>
<organism evidence="3 4">
    <name type="scientific">Iamia majanohamensis</name>
    <dbReference type="NCBI Taxonomy" id="467976"/>
    <lineage>
        <taxon>Bacteria</taxon>
        <taxon>Bacillati</taxon>
        <taxon>Actinomycetota</taxon>
        <taxon>Acidimicrobiia</taxon>
        <taxon>Acidimicrobiales</taxon>
        <taxon>Iamiaceae</taxon>
        <taxon>Iamia</taxon>
    </lineage>
</organism>
<dbReference type="Pfam" id="PF08241">
    <property type="entry name" value="Methyltransf_11"/>
    <property type="match status" value="1"/>
</dbReference>
<dbReference type="RefSeq" id="WP_272738724.1">
    <property type="nucleotide sequence ID" value="NZ_CP116942.1"/>
</dbReference>
<accession>A0AAE9YB64</accession>
<evidence type="ECO:0000313" key="4">
    <source>
        <dbReference type="Proteomes" id="UP001216390"/>
    </source>
</evidence>
<keyword evidence="3" id="KW-0808">Transferase</keyword>